<gene>
    <name evidence="2" type="ORF">HDA39_003792</name>
</gene>
<dbReference type="Proteomes" id="UP000549971">
    <property type="component" value="Unassembled WGS sequence"/>
</dbReference>
<evidence type="ECO:0000256" key="1">
    <source>
        <dbReference type="SAM" id="Phobius"/>
    </source>
</evidence>
<proteinExistence type="predicted"/>
<keyword evidence="1" id="KW-0812">Transmembrane</keyword>
<dbReference type="GO" id="GO:0008233">
    <property type="term" value="F:peptidase activity"/>
    <property type="evidence" value="ECO:0007669"/>
    <property type="project" value="UniProtKB-KW"/>
</dbReference>
<feature type="transmembrane region" description="Helical" evidence="1">
    <location>
        <begin position="21"/>
        <end position="40"/>
    </location>
</feature>
<dbReference type="GO" id="GO:0006508">
    <property type="term" value="P:proteolysis"/>
    <property type="evidence" value="ECO:0007669"/>
    <property type="project" value="UniProtKB-KW"/>
</dbReference>
<comment type="caution">
    <text evidence="2">The sequence shown here is derived from an EMBL/GenBank/DDBJ whole genome shotgun (WGS) entry which is preliminary data.</text>
</comment>
<keyword evidence="3" id="KW-1185">Reference proteome</keyword>
<name>A0A7W9J8W0_9ACTN</name>
<dbReference type="EMBL" id="JACHMY010000001">
    <property type="protein sequence ID" value="MBB5837058.1"/>
    <property type="molecule type" value="Genomic_DNA"/>
</dbReference>
<sequence>MNEKRVWPEDEPWWQSTPRNLGTGYLSWVAGGALLVWGGMELLGGGLRTGQTVLFAIITVCGIAMLFQSTYGIRKLRRRRS</sequence>
<evidence type="ECO:0000313" key="2">
    <source>
        <dbReference type="EMBL" id="MBB5837058.1"/>
    </source>
</evidence>
<dbReference type="AlphaFoldDB" id="A0A7W9J8W0"/>
<keyword evidence="2" id="KW-0378">Hydrolase</keyword>
<reference evidence="2 3" key="1">
    <citation type="submission" date="2020-08" db="EMBL/GenBank/DDBJ databases">
        <title>Sequencing the genomes of 1000 actinobacteria strains.</title>
        <authorList>
            <person name="Klenk H.-P."/>
        </authorList>
    </citation>
    <scope>NUCLEOTIDE SEQUENCE [LARGE SCALE GENOMIC DNA]</scope>
    <source>
        <strain evidence="2 3">DSM 28967</strain>
    </source>
</reference>
<keyword evidence="1" id="KW-0472">Membrane</keyword>
<protein>
    <submittedName>
        <fullName evidence="2">Membrane protein implicated in regulation of membrane protease activity</fullName>
    </submittedName>
</protein>
<accession>A0A7W9J8W0</accession>
<organism evidence="2 3">
    <name type="scientific">Kribbella italica</name>
    <dbReference type="NCBI Taxonomy" id="1540520"/>
    <lineage>
        <taxon>Bacteria</taxon>
        <taxon>Bacillati</taxon>
        <taxon>Actinomycetota</taxon>
        <taxon>Actinomycetes</taxon>
        <taxon>Propionibacteriales</taxon>
        <taxon>Kribbellaceae</taxon>
        <taxon>Kribbella</taxon>
    </lineage>
</organism>
<evidence type="ECO:0000313" key="3">
    <source>
        <dbReference type="Proteomes" id="UP000549971"/>
    </source>
</evidence>
<dbReference type="RefSeq" id="WP_184796745.1">
    <property type="nucleotide sequence ID" value="NZ_JACHMY010000001.1"/>
</dbReference>
<keyword evidence="2" id="KW-0645">Protease</keyword>
<keyword evidence="1" id="KW-1133">Transmembrane helix</keyword>
<feature type="transmembrane region" description="Helical" evidence="1">
    <location>
        <begin position="52"/>
        <end position="73"/>
    </location>
</feature>